<reference evidence="2" key="1">
    <citation type="submission" date="2023-06" db="EMBL/GenBank/DDBJ databases">
        <title>Genomic analysis of the entomopathogenic nematode Steinernema hermaphroditum.</title>
        <authorList>
            <person name="Schwarz E.M."/>
            <person name="Heppert J.K."/>
            <person name="Baniya A."/>
            <person name="Schwartz H.T."/>
            <person name="Tan C.-H."/>
            <person name="Antoshechkin I."/>
            <person name="Sternberg P.W."/>
            <person name="Goodrich-Blair H."/>
            <person name="Dillman A.R."/>
        </authorList>
    </citation>
    <scope>NUCLEOTIDE SEQUENCE</scope>
    <source>
        <strain evidence="2">PS9179</strain>
        <tissue evidence="2">Whole animal</tissue>
    </source>
</reference>
<evidence type="ECO:0000313" key="3">
    <source>
        <dbReference type="Proteomes" id="UP001175271"/>
    </source>
</evidence>
<dbReference type="Proteomes" id="UP001175271">
    <property type="component" value="Unassembled WGS sequence"/>
</dbReference>
<accession>A0AA39IRU7</accession>
<proteinExistence type="predicted"/>
<evidence type="ECO:0000313" key="2">
    <source>
        <dbReference type="EMBL" id="KAK0428591.1"/>
    </source>
</evidence>
<feature type="transmembrane region" description="Helical" evidence="1">
    <location>
        <begin position="20"/>
        <end position="43"/>
    </location>
</feature>
<keyword evidence="1" id="KW-0812">Transmembrane</keyword>
<gene>
    <name evidence="2" type="ORF">QR680_010891</name>
</gene>
<organism evidence="2 3">
    <name type="scientific">Steinernema hermaphroditum</name>
    <dbReference type="NCBI Taxonomy" id="289476"/>
    <lineage>
        <taxon>Eukaryota</taxon>
        <taxon>Metazoa</taxon>
        <taxon>Ecdysozoa</taxon>
        <taxon>Nematoda</taxon>
        <taxon>Chromadorea</taxon>
        <taxon>Rhabditida</taxon>
        <taxon>Tylenchina</taxon>
        <taxon>Panagrolaimomorpha</taxon>
        <taxon>Strongyloidoidea</taxon>
        <taxon>Steinernematidae</taxon>
        <taxon>Steinernema</taxon>
    </lineage>
</organism>
<dbReference type="EMBL" id="JAUCMV010000001">
    <property type="protein sequence ID" value="KAK0428591.1"/>
    <property type="molecule type" value="Genomic_DNA"/>
</dbReference>
<dbReference type="AlphaFoldDB" id="A0AA39IRU7"/>
<keyword evidence="1" id="KW-0472">Membrane</keyword>
<sequence length="277" mass="31325">MGEYSPVRTEGVFTETWKRFVLIGIVFGILIAFFATGFFLFVFSPNGDLPKLRLRRARPVSSDETLCDEVTPVGQLLQTRPITSERLEQLIGDDDQRGKRELLRFLGAHGLLANKPACKKPDCATGYRLHQFTNTNDGYMWRCPRCTQTARLSVRDGSFFQRSRLAIPEILRIAHHWALHPQTRLLSVHKDKGYKKEVPGHTQSFSGYARRLASADVYILISSGLQEDEFKCTLPFVAEAAIYYKLEGMGHRNDGSLGYKGTPTEALHKSFIIVLQS</sequence>
<name>A0AA39IRU7_9BILA</name>
<keyword evidence="1" id="KW-1133">Transmembrane helix</keyword>
<keyword evidence="3" id="KW-1185">Reference proteome</keyword>
<protein>
    <submittedName>
        <fullName evidence="2">Uncharacterized protein</fullName>
    </submittedName>
</protein>
<comment type="caution">
    <text evidence="2">The sequence shown here is derived from an EMBL/GenBank/DDBJ whole genome shotgun (WGS) entry which is preliminary data.</text>
</comment>
<evidence type="ECO:0000256" key="1">
    <source>
        <dbReference type="SAM" id="Phobius"/>
    </source>
</evidence>